<comment type="caution">
    <text evidence="2">The sequence shown here is derived from an EMBL/GenBank/DDBJ whole genome shotgun (WGS) entry which is preliminary data.</text>
</comment>
<feature type="transmembrane region" description="Helical" evidence="1">
    <location>
        <begin position="6"/>
        <end position="23"/>
    </location>
</feature>
<feature type="transmembrane region" description="Helical" evidence="1">
    <location>
        <begin position="60"/>
        <end position="80"/>
    </location>
</feature>
<keyword evidence="1" id="KW-0472">Membrane</keyword>
<organism evidence="2 3">
    <name type="scientific">Paenibacillus agri</name>
    <dbReference type="NCBI Taxonomy" id="2744309"/>
    <lineage>
        <taxon>Bacteria</taxon>
        <taxon>Bacillati</taxon>
        <taxon>Bacillota</taxon>
        <taxon>Bacilli</taxon>
        <taxon>Bacillales</taxon>
        <taxon>Paenibacillaceae</taxon>
        <taxon>Paenibacillus</taxon>
    </lineage>
</organism>
<evidence type="ECO:0000313" key="3">
    <source>
        <dbReference type="Proteomes" id="UP000564806"/>
    </source>
</evidence>
<sequence length="90" mass="10104">MNVYLVAILIFIILFSLFFNIYKKKQREGSKAPDVVIILGFSVAIVMVVTQALIYGAGAWTWNTTILVIASVIGIGRILFSWNKAKRNRV</sequence>
<name>A0A850EK84_9BACL</name>
<evidence type="ECO:0000313" key="2">
    <source>
        <dbReference type="EMBL" id="NUU59794.1"/>
    </source>
</evidence>
<dbReference type="RefSeq" id="WP_175370420.1">
    <property type="nucleotide sequence ID" value="NZ_JABWCS010000193.1"/>
</dbReference>
<dbReference type="EMBL" id="JABWCS010000193">
    <property type="protein sequence ID" value="NUU59794.1"/>
    <property type="molecule type" value="Genomic_DNA"/>
</dbReference>
<accession>A0A850EK84</accession>
<reference evidence="2" key="1">
    <citation type="submission" date="2020-06" db="EMBL/GenBank/DDBJ databases">
        <title>Paenibacillus sp. nov., isolated from soil.</title>
        <authorList>
            <person name="Seo Y.L."/>
        </authorList>
    </citation>
    <scope>NUCLEOTIDE SEQUENCE [LARGE SCALE GENOMIC DNA]</scope>
    <source>
        <strain evidence="2">JW14</strain>
    </source>
</reference>
<protein>
    <submittedName>
        <fullName evidence="2">Uncharacterized protein</fullName>
    </submittedName>
</protein>
<keyword evidence="1" id="KW-0812">Transmembrane</keyword>
<feature type="transmembrane region" description="Helical" evidence="1">
    <location>
        <begin position="35"/>
        <end position="54"/>
    </location>
</feature>
<gene>
    <name evidence="2" type="ORF">HPT30_05420</name>
</gene>
<keyword evidence="3" id="KW-1185">Reference proteome</keyword>
<evidence type="ECO:0000256" key="1">
    <source>
        <dbReference type="SAM" id="Phobius"/>
    </source>
</evidence>
<keyword evidence="1" id="KW-1133">Transmembrane helix</keyword>
<dbReference type="AlphaFoldDB" id="A0A850EK84"/>
<dbReference type="Proteomes" id="UP000564806">
    <property type="component" value="Unassembled WGS sequence"/>
</dbReference>
<proteinExistence type="predicted"/>